<protein>
    <submittedName>
        <fullName evidence="2">Secreted protein</fullName>
    </submittedName>
</protein>
<sequence length="141" mass="15507">MCLGSLGVQRRGVAEQQAIVRRPLEQAEEVLGRPGRLLDTQQAMLVDALQQCLHLAQHAQRAGFEEDLAELGVLGAQGHDQAAELDRLIAVDQRLEAAPDVQQDLLHRRAFGQFEEQFGQLGRAGGHDRRGEQCLLVVEVA</sequence>
<dbReference type="AlphaFoldDB" id="A0A1I8AAZ9"/>
<keyword evidence="1" id="KW-1185">Reference proteome</keyword>
<evidence type="ECO:0000313" key="2">
    <source>
        <dbReference type="WBParaSite" id="L893_g3883.t1"/>
    </source>
</evidence>
<organism evidence="1 2">
    <name type="scientific">Steinernema glaseri</name>
    <dbReference type="NCBI Taxonomy" id="37863"/>
    <lineage>
        <taxon>Eukaryota</taxon>
        <taxon>Metazoa</taxon>
        <taxon>Ecdysozoa</taxon>
        <taxon>Nematoda</taxon>
        <taxon>Chromadorea</taxon>
        <taxon>Rhabditida</taxon>
        <taxon>Tylenchina</taxon>
        <taxon>Panagrolaimomorpha</taxon>
        <taxon>Strongyloidoidea</taxon>
        <taxon>Steinernematidae</taxon>
        <taxon>Steinernema</taxon>
    </lineage>
</organism>
<dbReference type="Proteomes" id="UP000095287">
    <property type="component" value="Unplaced"/>
</dbReference>
<accession>A0A1I8AAZ9</accession>
<proteinExistence type="predicted"/>
<reference evidence="2" key="1">
    <citation type="submission" date="2016-11" db="UniProtKB">
        <authorList>
            <consortium name="WormBaseParasite"/>
        </authorList>
    </citation>
    <scope>IDENTIFICATION</scope>
</reference>
<dbReference type="WBParaSite" id="L893_g3883.t1">
    <property type="protein sequence ID" value="L893_g3883.t1"/>
    <property type="gene ID" value="L893_g3883"/>
</dbReference>
<name>A0A1I8AAZ9_9BILA</name>
<evidence type="ECO:0000313" key="1">
    <source>
        <dbReference type="Proteomes" id="UP000095287"/>
    </source>
</evidence>